<dbReference type="InterPro" id="IPR051015">
    <property type="entry name" value="EvgA-like"/>
</dbReference>
<feature type="domain" description="Response regulatory" evidence="5">
    <location>
        <begin position="2"/>
        <end position="118"/>
    </location>
</feature>
<dbReference type="STRING" id="870908.SAMN04488044_0994"/>
<dbReference type="Gene3D" id="3.40.50.2300">
    <property type="match status" value="1"/>
</dbReference>
<evidence type="ECO:0000256" key="2">
    <source>
        <dbReference type="ARBA" id="ARBA00023125"/>
    </source>
</evidence>
<dbReference type="InterPro" id="IPR058245">
    <property type="entry name" value="NreC/VraR/RcsB-like_REC"/>
</dbReference>
<dbReference type="PRINTS" id="PR00038">
    <property type="entry name" value="HTHLUXR"/>
</dbReference>
<dbReference type="OrthoDB" id="3679796at2"/>
<evidence type="ECO:0000259" key="5">
    <source>
        <dbReference type="PROSITE" id="PS50110"/>
    </source>
</evidence>
<evidence type="ECO:0000313" key="6">
    <source>
        <dbReference type="EMBL" id="SHG52989.1"/>
    </source>
</evidence>
<dbReference type="PANTHER" id="PTHR45566:SF2">
    <property type="entry name" value="NARL SUBFAMILY"/>
    <property type="match status" value="1"/>
</dbReference>
<dbReference type="RefSeq" id="WP_072791230.1">
    <property type="nucleotide sequence ID" value="NZ_FQWM01000001.1"/>
</dbReference>
<dbReference type="Pfam" id="PF00072">
    <property type="entry name" value="Response_reg"/>
    <property type="match status" value="1"/>
</dbReference>
<protein>
    <submittedName>
        <fullName evidence="6">Two component transcriptional regulator, LuxR family</fullName>
    </submittedName>
</protein>
<dbReference type="GO" id="GO:0000160">
    <property type="term" value="P:phosphorelay signal transduction system"/>
    <property type="evidence" value="ECO:0007669"/>
    <property type="project" value="InterPro"/>
</dbReference>
<dbReference type="InterPro" id="IPR001789">
    <property type="entry name" value="Sig_transdc_resp-reg_receiver"/>
</dbReference>
<dbReference type="SMART" id="SM00421">
    <property type="entry name" value="HTH_LUXR"/>
    <property type="match status" value="1"/>
</dbReference>
<evidence type="ECO:0000256" key="1">
    <source>
        <dbReference type="ARBA" id="ARBA00022553"/>
    </source>
</evidence>
<keyword evidence="1 3" id="KW-0597">Phosphoprotein</keyword>
<dbReference type="PROSITE" id="PS50043">
    <property type="entry name" value="HTH_LUXR_2"/>
    <property type="match status" value="1"/>
</dbReference>
<dbReference type="CDD" id="cd06170">
    <property type="entry name" value="LuxR_C_like"/>
    <property type="match status" value="1"/>
</dbReference>
<evidence type="ECO:0000313" key="7">
    <source>
        <dbReference type="Proteomes" id="UP000184211"/>
    </source>
</evidence>
<feature type="modified residue" description="4-aspartylphosphate" evidence="3">
    <location>
        <position position="53"/>
    </location>
</feature>
<proteinExistence type="predicted"/>
<dbReference type="PROSITE" id="PS50110">
    <property type="entry name" value="RESPONSE_REGULATORY"/>
    <property type="match status" value="1"/>
</dbReference>
<dbReference type="SUPFAM" id="SSF46894">
    <property type="entry name" value="C-terminal effector domain of the bipartite response regulators"/>
    <property type="match status" value="1"/>
</dbReference>
<sequence length="203" mass="22137">MRVLIADDHDLLRDTLVTYLTAEGAFDIGTAENLDEALHLMGRGKGFDLVLLDYEMPGMDGLKGLKKALDHEKCQAVALMSGSAPRAVIKRALNIGAAGFIPKTLSATSLINAINFMAVGEKYVPAELLSDAMLAQPKLDGFTQRESQMLRGLTEGKSNKEIARDLDLAEVTVKLHVRTLYRKMQVANRAEAADLAREKGLIQ</sequence>
<evidence type="ECO:0000256" key="3">
    <source>
        <dbReference type="PROSITE-ProRule" id="PRU00169"/>
    </source>
</evidence>
<dbReference type="Pfam" id="PF00196">
    <property type="entry name" value="GerE"/>
    <property type="match status" value="1"/>
</dbReference>
<dbReference type="AlphaFoldDB" id="A0A1M5KKI5"/>
<reference evidence="7" key="1">
    <citation type="submission" date="2016-11" db="EMBL/GenBank/DDBJ databases">
        <authorList>
            <person name="Varghese N."/>
            <person name="Submissions S."/>
        </authorList>
    </citation>
    <scope>NUCLEOTIDE SEQUENCE [LARGE SCALE GENOMIC DNA]</scope>
    <source>
        <strain evidence="7">DSM 28223</strain>
    </source>
</reference>
<gene>
    <name evidence="6" type="ORF">SAMN04488044_0994</name>
</gene>
<dbReference type="InterPro" id="IPR000792">
    <property type="entry name" value="Tscrpt_reg_LuxR_C"/>
</dbReference>
<feature type="domain" description="HTH luxR-type" evidence="4">
    <location>
        <begin position="135"/>
        <end position="200"/>
    </location>
</feature>
<dbReference type="CDD" id="cd17535">
    <property type="entry name" value="REC_NarL-like"/>
    <property type="match status" value="1"/>
</dbReference>
<dbReference type="Gene3D" id="1.10.10.10">
    <property type="entry name" value="Winged helix-like DNA-binding domain superfamily/Winged helix DNA-binding domain"/>
    <property type="match status" value="1"/>
</dbReference>
<dbReference type="GO" id="GO:0003677">
    <property type="term" value="F:DNA binding"/>
    <property type="evidence" value="ECO:0007669"/>
    <property type="project" value="UniProtKB-KW"/>
</dbReference>
<accession>A0A1M5KKI5</accession>
<name>A0A1M5KKI5_9RHOB</name>
<dbReference type="Proteomes" id="UP000184211">
    <property type="component" value="Unassembled WGS sequence"/>
</dbReference>
<dbReference type="InterPro" id="IPR016032">
    <property type="entry name" value="Sig_transdc_resp-reg_C-effctor"/>
</dbReference>
<organism evidence="6 7">
    <name type="scientific">Cognatishimia maritima</name>
    <dbReference type="NCBI Taxonomy" id="870908"/>
    <lineage>
        <taxon>Bacteria</taxon>
        <taxon>Pseudomonadati</taxon>
        <taxon>Pseudomonadota</taxon>
        <taxon>Alphaproteobacteria</taxon>
        <taxon>Rhodobacterales</taxon>
        <taxon>Paracoccaceae</taxon>
        <taxon>Cognatishimia</taxon>
    </lineage>
</organism>
<dbReference type="PANTHER" id="PTHR45566">
    <property type="entry name" value="HTH-TYPE TRANSCRIPTIONAL REGULATOR YHJB-RELATED"/>
    <property type="match status" value="1"/>
</dbReference>
<dbReference type="InterPro" id="IPR011006">
    <property type="entry name" value="CheY-like_superfamily"/>
</dbReference>
<dbReference type="SMART" id="SM00448">
    <property type="entry name" value="REC"/>
    <property type="match status" value="1"/>
</dbReference>
<dbReference type="SUPFAM" id="SSF52172">
    <property type="entry name" value="CheY-like"/>
    <property type="match status" value="1"/>
</dbReference>
<dbReference type="GO" id="GO:0006355">
    <property type="term" value="P:regulation of DNA-templated transcription"/>
    <property type="evidence" value="ECO:0007669"/>
    <property type="project" value="InterPro"/>
</dbReference>
<evidence type="ECO:0000259" key="4">
    <source>
        <dbReference type="PROSITE" id="PS50043"/>
    </source>
</evidence>
<dbReference type="EMBL" id="FQWM01000001">
    <property type="protein sequence ID" value="SHG52989.1"/>
    <property type="molecule type" value="Genomic_DNA"/>
</dbReference>
<keyword evidence="2" id="KW-0238">DNA-binding</keyword>
<dbReference type="InterPro" id="IPR036388">
    <property type="entry name" value="WH-like_DNA-bd_sf"/>
</dbReference>
<keyword evidence="7" id="KW-1185">Reference proteome</keyword>